<dbReference type="AlphaFoldDB" id="A0A401SXL2"/>
<feature type="non-terminal residue" evidence="1">
    <location>
        <position position="1"/>
    </location>
</feature>
<dbReference type="EMBL" id="BEZZ01000661">
    <property type="protein sequence ID" value="GCC35066.1"/>
    <property type="molecule type" value="Genomic_DNA"/>
</dbReference>
<accession>A0A401SXL2</accession>
<organism evidence="1 2">
    <name type="scientific">Chiloscyllium punctatum</name>
    <name type="common">Brownbanded bambooshark</name>
    <name type="synonym">Hemiscyllium punctatum</name>
    <dbReference type="NCBI Taxonomy" id="137246"/>
    <lineage>
        <taxon>Eukaryota</taxon>
        <taxon>Metazoa</taxon>
        <taxon>Chordata</taxon>
        <taxon>Craniata</taxon>
        <taxon>Vertebrata</taxon>
        <taxon>Chondrichthyes</taxon>
        <taxon>Elasmobranchii</taxon>
        <taxon>Galeomorphii</taxon>
        <taxon>Galeoidea</taxon>
        <taxon>Orectolobiformes</taxon>
        <taxon>Hemiscylliidae</taxon>
        <taxon>Chiloscyllium</taxon>
    </lineage>
</organism>
<sequence length="31" mass="3659">CFIPRKHRRRLGISVKVLYQCHNLATAFALF</sequence>
<protein>
    <submittedName>
        <fullName evidence="1">Uncharacterized protein</fullName>
    </submittedName>
</protein>
<evidence type="ECO:0000313" key="1">
    <source>
        <dbReference type="EMBL" id="GCC35066.1"/>
    </source>
</evidence>
<name>A0A401SXL2_CHIPU</name>
<proteinExistence type="predicted"/>
<dbReference type="Proteomes" id="UP000287033">
    <property type="component" value="Unassembled WGS sequence"/>
</dbReference>
<evidence type="ECO:0000313" key="2">
    <source>
        <dbReference type="Proteomes" id="UP000287033"/>
    </source>
</evidence>
<reference evidence="1 2" key="1">
    <citation type="journal article" date="2018" name="Nat. Ecol. Evol.">
        <title>Shark genomes provide insights into elasmobranch evolution and the origin of vertebrates.</title>
        <authorList>
            <person name="Hara Y"/>
            <person name="Yamaguchi K"/>
            <person name="Onimaru K"/>
            <person name="Kadota M"/>
            <person name="Koyanagi M"/>
            <person name="Keeley SD"/>
            <person name="Tatsumi K"/>
            <person name="Tanaka K"/>
            <person name="Motone F"/>
            <person name="Kageyama Y"/>
            <person name="Nozu R"/>
            <person name="Adachi N"/>
            <person name="Nishimura O"/>
            <person name="Nakagawa R"/>
            <person name="Tanegashima C"/>
            <person name="Kiyatake I"/>
            <person name="Matsumoto R"/>
            <person name="Murakumo K"/>
            <person name="Nishida K"/>
            <person name="Terakita A"/>
            <person name="Kuratani S"/>
            <person name="Sato K"/>
            <person name="Hyodo S Kuraku.S."/>
        </authorList>
    </citation>
    <scope>NUCLEOTIDE SEQUENCE [LARGE SCALE GENOMIC DNA]</scope>
</reference>
<keyword evidence="2" id="KW-1185">Reference proteome</keyword>
<comment type="caution">
    <text evidence="1">The sequence shown here is derived from an EMBL/GenBank/DDBJ whole genome shotgun (WGS) entry which is preliminary data.</text>
</comment>
<gene>
    <name evidence="1" type="ORF">chiPu_0013546</name>
</gene>